<keyword evidence="2" id="KW-1185">Reference proteome</keyword>
<reference evidence="1" key="1">
    <citation type="submission" date="2020-12" db="EMBL/GenBank/DDBJ databases">
        <title>Metabolic potential, ecology and presence of endohyphal bacteria is reflected in genomic diversity of Mucoromycotina.</title>
        <authorList>
            <person name="Muszewska A."/>
            <person name="Okrasinska A."/>
            <person name="Steczkiewicz K."/>
            <person name="Drgas O."/>
            <person name="Orlowska M."/>
            <person name="Perlinska-Lenart U."/>
            <person name="Aleksandrzak-Piekarczyk T."/>
            <person name="Szatraj K."/>
            <person name="Zielenkiewicz U."/>
            <person name="Pilsyk S."/>
            <person name="Malc E."/>
            <person name="Mieczkowski P."/>
            <person name="Kruszewska J.S."/>
            <person name="Biernat P."/>
            <person name="Pawlowska J."/>
        </authorList>
    </citation>
    <scope>NUCLEOTIDE SEQUENCE</scope>
    <source>
        <strain evidence="1">CBS 226.32</strain>
    </source>
</reference>
<dbReference type="OrthoDB" id="2238020at2759"/>
<evidence type="ECO:0000313" key="2">
    <source>
        <dbReference type="Proteomes" id="UP000650833"/>
    </source>
</evidence>
<name>A0A8H7R943_9FUNG</name>
<gene>
    <name evidence="1" type="ORF">INT46_008238</name>
</gene>
<organism evidence="1 2">
    <name type="scientific">Mucor plumbeus</name>
    <dbReference type="NCBI Taxonomy" id="97098"/>
    <lineage>
        <taxon>Eukaryota</taxon>
        <taxon>Fungi</taxon>
        <taxon>Fungi incertae sedis</taxon>
        <taxon>Mucoromycota</taxon>
        <taxon>Mucoromycotina</taxon>
        <taxon>Mucoromycetes</taxon>
        <taxon>Mucorales</taxon>
        <taxon>Mucorineae</taxon>
        <taxon>Mucoraceae</taxon>
        <taxon>Mucor</taxon>
    </lineage>
</organism>
<dbReference type="EMBL" id="JAEPRC010000160">
    <property type="protein sequence ID" value="KAG2206052.1"/>
    <property type="molecule type" value="Genomic_DNA"/>
</dbReference>
<protein>
    <submittedName>
        <fullName evidence="1">Uncharacterized protein</fullName>
    </submittedName>
</protein>
<dbReference type="AlphaFoldDB" id="A0A8H7R943"/>
<comment type="caution">
    <text evidence="1">The sequence shown here is derived from an EMBL/GenBank/DDBJ whole genome shotgun (WGS) entry which is preliminary data.</text>
</comment>
<proteinExistence type="predicted"/>
<sequence>MEPALNSFTNNNCHSQHSSILISSSISDSSGNSIVPTAHYIYGAGNYMTFNPELYYPNACLFCGLPNGSKKEATFTTTCTSQETIIATAAPTIQFYSDGTNEKPRNRLLEIIIHKHPKSKNLASIMSKLISNRFQTTLQKWRQYLIQKRLHFPVVTQSRKRFLIPSSFY</sequence>
<evidence type="ECO:0000313" key="1">
    <source>
        <dbReference type="EMBL" id="KAG2206052.1"/>
    </source>
</evidence>
<accession>A0A8H7R943</accession>
<dbReference type="Proteomes" id="UP000650833">
    <property type="component" value="Unassembled WGS sequence"/>
</dbReference>